<feature type="region of interest" description="Disordered" evidence="1">
    <location>
        <begin position="40"/>
        <end position="59"/>
    </location>
</feature>
<feature type="region of interest" description="Disordered" evidence="1">
    <location>
        <begin position="1"/>
        <end position="27"/>
    </location>
</feature>
<accession>A0AA91PV28</accession>
<feature type="compositionally biased region" description="Low complexity" evidence="1">
    <location>
        <begin position="50"/>
        <end position="59"/>
    </location>
</feature>
<evidence type="ECO:0000313" key="3">
    <source>
        <dbReference type="Proteomes" id="UP000195602"/>
    </source>
</evidence>
<evidence type="ECO:0000256" key="1">
    <source>
        <dbReference type="SAM" id="MobiDB-lite"/>
    </source>
</evidence>
<proteinExistence type="predicted"/>
<evidence type="ECO:0008006" key="4">
    <source>
        <dbReference type="Google" id="ProtNLM"/>
    </source>
</evidence>
<feature type="region of interest" description="Disordered" evidence="1">
    <location>
        <begin position="401"/>
        <end position="453"/>
    </location>
</feature>
<dbReference type="EMBL" id="LYUB02000026">
    <property type="protein sequence ID" value="OVF04661.1"/>
    <property type="molecule type" value="Genomic_DNA"/>
</dbReference>
<name>A0AA91PV28_CLALS</name>
<reference evidence="2 3" key="1">
    <citation type="submission" date="2017-04" db="EMBL/GenBank/DDBJ databases">
        <title>Draft genome of the yeast Clavispora lusitaniae type strain CBS 6936.</title>
        <authorList>
            <person name="Durrens P."/>
            <person name="Klopp C."/>
            <person name="Biteau N."/>
            <person name="Fitton-Ouhabi V."/>
            <person name="Dementhon K."/>
            <person name="Accoceberry I."/>
            <person name="Sherman D.J."/>
            <person name="Noel T."/>
        </authorList>
    </citation>
    <scope>NUCLEOTIDE SEQUENCE [LARGE SCALE GENOMIC DNA]</scope>
    <source>
        <strain evidence="2 3">CBS 6936</strain>
    </source>
</reference>
<feature type="compositionally biased region" description="Polar residues" evidence="1">
    <location>
        <begin position="408"/>
        <end position="453"/>
    </location>
</feature>
<dbReference type="Gene3D" id="2.30.29.30">
    <property type="entry name" value="Pleckstrin-homology domain (PH domain)/Phosphotyrosine-binding domain (PTB)"/>
    <property type="match status" value="1"/>
</dbReference>
<dbReference type="InterPro" id="IPR011993">
    <property type="entry name" value="PH-like_dom_sf"/>
</dbReference>
<dbReference type="Proteomes" id="UP000195602">
    <property type="component" value="Unassembled WGS sequence"/>
</dbReference>
<dbReference type="SUPFAM" id="SSF50729">
    <property type="entry name" value="PH domain-like"/>
    <property type="match status" value="1"/>
</dbReference>
<dbReference type="OMA" id="FYHIDES"/>
<dbReference type="PANTHER" id="PTHR37283:SF1">
    <property type="entry name" value="PH DOMAIN-CONTAINING PROTEIN YHR131C"/>
    <property type="match status" value="1"/>
</dbReference>
<dbReference type="AlphaFoldDB" id="A0AA91PV28"/>
<evidence type="ECO:0000313" key="2">
    <source>
        <dbReference type="EMBL" id="OVF04661.1"/>
    </source>
</evidence>
<protein>
    <recommendedName>
        <fullName evidence="4">PH domain-containing protein</fullName>
    </recommendedName>
</protein>
<comment type="caution">
    <text evidence="2">The sequence shown here is derived from an EMBL/GenBank/DDBJ whole genome shotgun (WGS) entry which is preliminary data.</text>
</comment>
<dbReference type="KEGG" id="clus:A9F13_26g00110"/>
<dbReference type="PANTHER" id="PTHR37283">
    <property type="entry name" value="PH DOMAIN-CONTAINING PROTEIN YHR131C"/>
    <property type="match status" value="1"/>
</dbReference>
<sequence length="676" mass="76165">MLTTKKTPVLEGGFEIPSEMTSLDSESGFKDACVPFSSIQNETSEESEDSSSARFDSSSANDIHRLSYSSPSVTSSNDSDALKVDSHKSLFPVSLDESPESSTRSIHDQVEFAAQESYLSFLEPLPVSPPLYSTLPPGGAPKFHVMDKLSNNESLPSYSPAAYKIGVACRKLEWLSPYESSSNRSWRNVVVELNSTQLNIYQIPSVWEYSLLNFHEDTTVDNFVSPGHTEDERLMSLVTTNQDKQFRRLCDSLGFFKPHGSDPKCEELRSKLLNSKALKSQGQTKLLRSYSLQHARMGLASDYTKKPNVLRLRVESEQFLLNFSTPKELIEWNLGLSVGRDVALDIEQREDPRYRTVPRRRRTAMSGSSFYFDVVSRRNRAQSDSFYDSKNRGMRNKLSKLKGKLSSQTSFSNLKGLSSTSKQTHENNSSKVKHTSPQPLANNSISPISVQSDSNRARAYSAVSFSVAAYEEDDDEIRDPHLSPAMSHLNQDNAYDDEGEDDIQNLSDLHQSDDEEDFELEIDELHDEMNPFRRRRKNTVNSASMDHKWRPYKKTESQRKFIRICLKCIKPLQFDESWVNRLLVKPASISPLSSVYIRNIYCTGQEKPSNSSVIANLPVGSVMDLTNLGHIGFSQKRCGVSKQNILSLPDVSLGRMANHNVKEYVVGSHSLIPKDI</sequence>
<gene>
    <name evidence="2" type="ORF">A9F13_26g00110</name>
</gene>
<organism evidence="2 3">
    <name type="scientific">Clavispora lusitaniae</name>
    <name type="common">Candida lusitaniae</name>
    <dbReference type="NCBI Taxonomy" id="36911"/>
    <lineage>
        <taxon>Eukaryota</taxon>
        <taxon>Fungi</taxon>
        <taxon>Dikarya</taxon>
        <taxon>Ascomycota</taxon>
        <taxon>Saccharomycotina</taxon>
        <taxon>Pichiomycetes</taxon>
        <taxon>Metschnikowiaceae</taxon>
        <taxon>Clavispora</taxon>
    </lineage>
</organism>